<name>A0AAV0YC37_9HEMI</name>
<organism evidence="1 2">
    <name type="scientific">Macrosiphum euphorbiae</name>
    <name type="common">potato aphid</name>
    <dbReference type="NCBI Taxonomy" id="13131"/>
    <lineage>
        <taxon>Eukaryota</taxon>
        <taxon>Metazoa</taxon>
        <taxon>Ecdysozoa</taxon>
        <taxon>Arthropoda</taxon>
        <taxon>Hexapoda</taxon>
        <taxon>Insecta</taxon>
        <taxon>Pterygota</taxon>
        <taxon>Neoptera</taxon>
        <taxon>Paraneoptera</taxon>
        <taxon>Hemiptera</taxon>
        <taxon>Sternorrhyncha</taxon>
        <taxon>Aphidomorpha</taxon>
        <taxon>Aphidoidea</taxon>
        <taxon>Aphididae</taxon>
        <taxon>Macrosiphini</taxon>
        <taxon>Macrosiphum</taxon>
    </lineage>
</organism>
<gene>
    <name evidence="1" type="ORF">MEUPH1_LOCUS30103</name>
</gene>
<dbReference type="EMBL" id="CARXXK010001572">
    <property type="protein sequence ID" value="CAI6376766.1"/>
    <property type="molecule type" value="Genomic_DNA"/>
</dbReference>
<proteinExistence type="predicted"/>
<keyword evidence="2" id="KW-1185">Reference proteome</keyword>
<evidence type="ECO:0000313" key="2">
    <source>
        <dbReference type="Proteomes" id="UP001160148"/>
    </source>
</evidence>
<accession>A0AAV0YC37</accession>
<dbReference type="Proteomes" id="UP001160148">
    <property type="component" value="Unassembled WGS sequence"/>
</dbReference>
<evidence type="ECO:0000313" key="1">
    <source>
        <dbReference type="EMBL" id="CAI6376766.1"/>
    </source>
</evidence>
<comment type="caution">
    <text evidence="1">The sequence shown here is derived from an EMBL/GenBank/DDBJ whole genome shotgun (WGS) entry which is preliminary data.</text>
</comment>
<reference evidence="1 2" key="1">
    <citation type="submission" date="2023-01" db="EMBL/GenBank/DDBJ databases">
        <authorList>
            <person name="Whitehead M."/>
        </authorList>
    </citation>
    <scope>NUCLEOTIDE SEQUENCE [LARGE SCALE GENOMIC DNA]</scope>
</reference>
<dbReference type="AlphaFoldDB" id="A0AAV0YC37"/>
<sequence>MRSHKKTLILNGNISYQCKFKGKTYIVSQTCPFDSVVDAIAVSYTDNVNYKTYIDNTKNKFLQFAKNLALYGGTKSLYEERVLLMLFFDKLEVYSNVFTINAECNITKIIQCYLKNDPSATQNIDCHKCGKTTLNSPTVILPITQDLQSLQSSLLDYTKGEKIMCRKCEGFKHSVRILGPHLFIETDINNIQIKLDEIPTLLCEK</sequence>
<protein>
    <submittedName>
        <fullName evidence="1">Uncharacterized protein</fullName>
    </submittedName>
</protein>